<gene>
    <name evidence="2" type="ORF">SAMN05216480_10310</name>
</gene>
<sequence length="91" mass="10671">MKKKKLAHINEQPEASVYAELVAVLYKLLSEKAYCTEAQAMHKYGVSRNTLYNWRKQHKIPFERIGGTIYYPDLALVDLECIHTIIRNYLK</sequence>
<proteinExistence type="predicted"/>
<protein>
    <submittedName>
        <fullName evidence="2">Helix-turn-helix domain-containing protein</fullName>
    </submittedName>
</protein>
<keyword evidence="3" id="KW-1185">Reference proteome</keyword>
<evidence type="ECO:0000313" key="2">
    <source>
        <dbReference type="EMBL" id="SFU41774.1"/>
    </source>
</evidence>
<dbReference type="InterPro" id="IPR041657">
    <property type="entry name" value="HTH_17"/>
</dbReference>
<accession>A0A1I7FZZ8</accession>
<name>A0A1I7FZZ8_9FLAO</name>
<dbReference type="Pfam" id="PF12728">
    <property type="entry name" value="HTH_17"/>
    <property type="match status" value="1"/>
</dbReference>
<dbReference type="Proteomes" id="UP000199138">
    <property type="component" value="Unassembled WGS sequence"/>
</dbReference>
<dbReference type="InterPro" id="IPR009061">
    <property type="entry name" value="DNA-bd_dom_put_sf"/>
</dbReference>
<evidence type="ECO:0000313" key="3">
    <source>
        <dbReference type="Proteomes" id="UP000199138"/>
    </source>
</evidence>
<dbReference type="RefSeq" id="WP_093024093.1">
    <property type="nucleotide sequence ID" value="NZ_FPBK01000003.1"/>
</dbReference>
<dbReference type="OrthoDB" id="1028470at2"/>
<organism evidence="2 3">
    <name type="scientific">Pustulibacterium marinum</name>
    <dbReference type="NCBI Taxonomy" id="1224947"/>
    <lineage>
        <taxon>Bacteria</taxon>
        <taxon>Pseudomonadati</taxon>
        <taxon>Bacteroidota</taxon>
        <taxon>Flavobacteriia</taxon>
        <taxon>Flavobacteriales</taxon>
        <taxon>Flavobacteriaceae</taxon>
        <taxon>Pustulibacterium</taxon>
    </lineage>
</organism>
<dbReference type="AlphaFoldDB" id="A0A1I7FZZ8"/>
<reference evidence="2 3" key="1">
    <citation type="submission" date="2016-10" db="EMBL/GenBank/DDBJ databases">
        <authorList>
            <person name="de Groot N.N."/>
        </authorList>
    </citation>
    <scope>NUCLEOTIDE SEQUENCE [LARGE SCALE GENOMIC DNA]</scope>
    <source>
        <strain evidence="2 3">CGMCC 1.12333</strain>
    </source>
</reference>
<evidence type="ECO:0000259" key="1">
    <source>
        <dbReference type="Pfam" id="PF12728"/>
    </source>
</evidence>
<feature type="domain" description="Helix-turn-helix" evidence="1">
    <location>
        <begin position="35"/>
        <end position="72"/>
    </location>
</feature>
<dbReference type="SUPFAM" id="SSF46955">
    <property type="entry name" value="Putative DNA-binding domain"/>
    <property type="match status" value="1"/>
</dbReference>
<dbReference type="EMBL" id="FPBK01000003">
    <property type="protein sequence ID" value="SFU41774.1"/>
    <property type="molecule type" value="Genomic_DNA"/>
</dbReference>